<dbReference type="InterPro" id="IPR000700">
    <property type="entry name" value="PAS-assoc_C"/>
</dbReference>
<feature type="domain" description="PAC" evidence="13">
    <location>
        <begin position="80"/>
        <end position="132"/>
    </location>
</feature>
<evidence type="ECO:0000259" key="12">
    <source>
        <dbReference type="PROSITE" id="PS50112"/>
    </source>
</evidence>
<dbReference type="Pfam" id="PF02518">
    <property type="entry name" value="HATPase_c"/>
    <property type="match status" value="1"/>
</dbReference>
<dbReference type="SUPFAM" id="SSF55785">
    <property type="entry name" value="PYP-like sensor domain (PAS domain)"/>
    <property type="match status" value="2"/>
</dbReference>
<dbReference type="InterPro" id="IPR003594">
    <property type="entry name" value="HATPase_dom"/>
</dbReference>
<dbReference type="EMBL" id="JBHILM010000038">
    <property type="protein sequence ID" value="MFB5684257.1"/>
    <property type="molecule type" value="Genomic_DNA"/>
</dbReference>
<evidence type="ECO:0000313" key="14">
    <source>
        <dbReference type="EMBL" id="MFB5684257.1"/>
    </source>
</evidence>
<dbReference type="PANTHER" id="PTHR45339">
    <property type="entry name" value="HYBRID SIGNAL TRANSDUCTION HISTIDINE KINASE J"/>
    <property type="match status" value="1"/>
</dbReference>
<organism evidence="14 15">
    <name type="scientific">Paenibacillus terreus</name>
    <dbReference type="NCBI Taxonomy" id="1387834"/>
    <lineage>
        <taxon>Bacteria</taxon>
        <taxon>Bacillati</taxon>
        <taxon>Bacillota</taxon>
        <taxon>Bacilli</taxon>
        <taxon>Bacillales</taxon>
        <taxon>Paenibacillaceae</taxon>
        <taxon>Paenibacillus</taxon>
    </lineage>
</organism>
<keyword evidence="3 9" id="KW-0597">Phosphoprotein</keyword>
<name>A0ABV5BEW5_9BACL</name>
<dbReference type="InterPro" id="IPR001610">
    <property type="entry name" value="PAC"/>
</dbReference>
<dbReference type="SMART" id="SM00387">
    <property type="entry name" value="HATPase_c"/>
    <property type="match status" value="1"/>
</dbReference>
<dbReference type="Pfam" id="PF00072">
    <property type="entry name" value="Response_reg"/>
    <property type="match status" value="1"/>
</dbReference>
<dbReference type="PRINTS" id="PR00344">
    <property type="entry name" value="BCTRLSENSOR"/>
</dbReference>
<dbReference type="PANTHER" id="PTHR45339:SF1">
    <property type="entry name" value="HYBRID SIGNAL TRANSDUCTION HISTIDINE KINASE J"/>
    <property type="match status" value="1"/>
</dbReference>
<evidence type="ECO:0000256" key="7">
    <source>
        <dbReference type="ARBA" id="ARBA00022840"/>
    </source>
</evidence>
<evidence type="ECO:0000313" key="15">
    <source>
        <dbReference type="Proteomes" id="UP001580407"/>
    </source>
</evidence>
<dbReference type="InterPro" id="IPR011006">
    <property type="entry name" value="CheY-like_superfamily"/>
</dbReference>
<keyword evidence="5" id="KW-0547">Nucleotide-binding</keyword>
<dbReference type="Pfam" id="PF00512">
    <property type="entry name" value="HisKA"/>
    <property type="match status" value="1"/>
</dbReference>
<protein>
    <recommendedName>
        <fullName evidence="2">histidine kinase</fullName>
        <ecNumber evidence="2">2.7.13.3</ecNumber>
    </recommendedName>
</protein>
<dbReference type="InterPro" id="IPR004358">
    <property type="entry name" value="Sig_transdc_His_kin-like_C"/>
</dbReference>
<dbReference type="Gene3D" id="3.40.50.2300">
    <property type="match status" value="1"/>
</dbReference>
<dbReference type="SMART" id="SM00448">
    <property type="entry name" value="REC"/>
    <property type="match status" value="1"/>
</dbReference>
<evidence type="ECO:0000256" key="5">
    <source>
        <dbReference type="ARBA" id="ARBA00022741"/>
    </source>
</evidence>
<evidence type="ECO:0000256" key="1">
    <source>
        <dbReference type="ARBA" id="ARBA00000085"/>
    </source>
</evidence>
<dbReference type="SUPFAM" id="SSF55874">
    <property type="entry name" value="ATPase domain of HSP90 chaperone/DNA topoisomerase II/histidine kinase"/>
    <property type="match status" value="1"/>
</dbReference>
<dbReference type="CDD" id="cd17546">
    <property type="entry name" value="REC_hyHK_CKI1_RcsC-like"/>
    <property type="match status" value="1"/>
</dbReference>
<dbReference type="InterPro" id="IPR005467">
    <property type="entry name" value="His_kinase_dom"/>
</dbReference>
<keyword evidence="4" id="KW-0808">Transferase</keyword>
<dbReference type="InterPro" id="IPR036890">
    <property type="entry name" value="HATPase_C_sf"/>
</dbReference>
<comment type="caution">
    <text evidence="14">The sequence shown here is derived from an EMBL/GenBank/DDBJ whole genome shotgun (WGS) entry which is preliminary data.</text>
</comment>
<dbReference type="SUPFAM" id="SSF52172">
    <property type="entry name" value="CheY-like"/>
    <property type="match status" value="1"/>
</dbReference>
<dbReference type="NCBIfam" id="TIGR00229">
    <property type="entry name" value="sensory_box"/>
    <property type="match status" value="2"/>
</dbReference>
<dbReference type="InterPro" id="IPR036097">
    <property type="entry name" value="HisK_dim/P_sf"/>
</dbReference>
<dbReference type="Gene3D" id="3.30.450.20">
    <property type="entry name" value="PAS domain"/>
    <property type="match status" value="2"/>
</dbReference>
<evidence type="ECO:0000256" key="6">
    <source>
        <dbReference type="ARBA" id="ARBA00022777"/>
    </source>
</evidence>
<dbReference type="PROSITE" id="PS50112">
    <property type="entry name" value="PAS"/>
    <property type="match status" value="2"/>
</dbReference>
<evidence type="ECO:0000256" key="8">
    <source>
        <dbReference type="ARBA" id="ARBA00023012"/>
    </source>
</evidence>
<proteinExistence type="predicted"/>
<evidence type="ECO:0000256" key="4">
    <source>
        <dbReference type="ARBA" id="ARBA00022679"/>
    </source>
</evidence>
<keyword evidence="7" id="KW-0067">ATP-binding</keyword>
<dbReference type="CDD" id="cd16922">
    <property type="entry name" value="HATPase_EvgS-ArcB-TorS-like"/>
    <property type="match status" value="1"/>
</dbReference>
<feature type="domain" description="PAS" evidence="12">
    <location>
        <begin position="23"/>
        <end position="63"/>
    </location>
</feature>
<gene>
    <name evidence="14" type="ORF">ACE3NQ_25480</name>
</gene>
<dbReference type="Gene3D" id="3.30.565.10">
    <property type="entry name" value="Histidine kinase-like ATPase, C-terminal domain"/>
    <property type="match status" value="1"/>
</dbReference>
<evidence type="ECO:0000256" key="9">
    <source>
        <dbReference type="PROSITE-ProRule" id="PRU00169"/>
    </source>
</evidence>
<dbReference type="SMART" id="SM00091">
    <property type="entry name" value="PAS"/>
    <property type="match status" value="2"/>
</dbReference>
<evidence type="ECO:0000256" key="2">
    <source>
        <dbReference type="ARBA" id="ARBA00012438"/>
    </source>
</evidence>
<dbReference type="PROSITE" id="PS50110">
    <property type="entry name" value="RESPONSE_REGULATORY"/>
    <property type="match status" value="1"/>
</dbReference>
<dbReference type="Proteomes" id="UP001580407">
    <property type="component" value="Unassembled WGS sequence"/>
</dbReference>
<dbReference type="SUPFAM" id="SSF47384">
    <property type="entry name" value="Homodimeric domain of signal transducing histidine kinase"/>
    <property type="match status" value="1"/>
</dbReference>
<dbReference type="RefSeq" id="WP_375527974.1">
    <property type="nucleotide sequence ID" value="NZ_JBHILM010000038.1"/>
</dbReference>
<evidence type="ECO:0000259" key="13">
    <source>
        <dbReference type="PROSITE" id="PS50113"/>
    </source>
</evidence>
<comment type="catalytic activity">
    <reaction evidence="1">
        <text>ATP + protein L-histidine = ADP + protein N-phospho-L-histidine.</text>
        <dbReference type="EC" id="2.7.13.3"/>
    </reaction>
</comment>
<keyword evidence="8" id="KW-0902">Two-component regulatory system</keyword>
<dbReference type="InterPro" id="IPR035965">
    <property type="entry name" value="PAS-like_dom_sf"/>
</dbReference>
<evidence type="ECO:0000259" key="10">
    <source>
        <dbReference type="PROSITE" id="PS50109"/>
    </source>
</evidence>
<dbReference type="PROSITE" id="PS50113">
    <property type="entry name" value="PAC"/>
    <property type="match status" value="1"/>
</dbReference>
<reference evidence="14 15" key="1">
    <citation type="submission" date="2024-09" db="EMBL/GenBank/DDBJ databases">
        <authorList>
            <person name="Ruan L."/>
        </authorList>
    </citation>
    <scope>NUCLEOTIDE SEQUENCE [LARGE SCALE GENOMIC DNA]</scope>
    <source>
        <strain evidence="14 15">D33</strain>
    </source>
</reference>
<dbReference type="SMART" id="SM00388">
    <property type="entry name" value="HisKA"/>
    <property type="match status" value="1"/>
</dbReference>
<dbReference type="CDD" id="cd00130">
    <property type="entry name" value="PAS"/>
    <property type="match status" value="2"/>
</dbReference>
<evidence type="ECO:0000259" key="11">
    <source>
        <dbReference type="PROSITE" id="PS50110"/>
    </source>
</evidence>
<dbReference type="Pfam" id="PF13426">
    <property type="entry name" value="PAS_9"/>
    <property type="match status" value="2"/>
</dbReference>
<dbReference type="CDD" id="cd00082">
    <property type="entry name" value="HisKA"/>
    <property type="match status" value="1"/>
</dbReference>
<dbReference type="SMART" id="SM00086">
    <property type="entry name" value="PAC"/>
    <property type="match status" value="2"/>
</dbReference>
<feature type="domain" description="Histidine kinase" evidence="10">
    <location>
        <begin position="269"/>
        <end position="491"/>
    </location>
</feature>
<keyword evidence="15" id="KW-1185">Reference proteome</keyword>
<dbReference type="Gene3D" id="1.10.287.130">
    <property type="match status" value="1"/>
</dbReference>
<dbReference type="InterPro" id="IPR000014">
    <property type="entry name" value="PAS"/>
</dbReference>
<dbReference type="EC" id="2.7.13.3" evidence="2"/>
<dbReference type="PROSITE" id="PS50109">
    <property type="entry name" value="HIS_KIN"/>
    <property type="match status" value="1"/>
</dbReference>
<feature type="modified residue" description="4-aspartylphosphate" evidence="9">
    <location>
        <position position="560"/>
    </location>
</feature>
<sequence length="634" mass="71232">MHITESAKHSFYENVHRFASFGIIQISLEGTFESVNPAVCRMFQYTEEELLGFRFGQLSHPQEPFQSLADVKPLLKENAIEFQQRYIQKSGNMIWCLVNLSLIYDELGTPLYYISQVIDITEQKNSEIKLQETVERYTSLKRYNHDAVISFDLEGRIINGNKMAAKLTGYSIEKELAGMEISRLIGEANVRKILAQALHDDTVEQQIDAIITKNGSKIPVLSSIAPIFINQKNIGFYLIAKDITEQKELLLAKNIAESTNKAKSEFLAMMSHEIRTPMNGVIGMTDILLETTELSDEQKEYLEIIRRSGNTLLSIINDILDLSKIEAGRTDLQETIFDVRQCIVETLDILSPRADEKRLSMTYSIGHDVPDYVYGDADRIKQILINLVGNAIKFTPSGEISLGLRKISKDQKRTHLEFTVKDTGIGIPPDRLQEIFEPFSQIDHFMKRNHEGTGLGLAISQKLAHLMGGSIRAVSDGKNGSTFTFEVSLQQKGKPVLLDESDVRRAGTSLNMLIAEDNYINQLVLRKMLETMGHSVTVTENGEEVVKKAASGGYDIIFMDVHMPHMNGYEAAKELKSVLPADQCPLIVAVTANALKGDREKCLDAGMDEYVSKPLKREVLSKIVDKYINTRLTT</sequence>
<feature type="domain" description="Response regulatory" evidence="11">
    <location>
        <begin position="511"/>
        <end position="628"/>
    </location>
</feature>
<evidence type="ECO:0000256" key="3">
    <source>
        <dbReference type="ARBA" id="ARBA00022553"/>
    </source>
</evidence>
<accession>A0ABV5BEW5</accession>
<dbReference type="InterPro" id="IPR003661">
    <property type="entry name" value="HisK_dim/P_dom"/>
</dbReference>
<feature type="domain" description="PAS" evidence="12">
    <location>
        <begin position="133"/>
        <end position="206"/>
    </location>
</feature>
<dbReference type="InterPro" id="IPR001789">
    <property type="entry name" value="Sig_transdc_resp-reg_receiver"/>
</dbReference>
<keyword evidence="6" id="KW-0418">Kinase</keyword>